<dbReference type="InterPro" id="IPR035965">
    <property type="entry name" value="PAS-like_dom_sf"/>
</dbReference>
<keyword evidence="5 12" id="KW-0597">Phosphoprotein</keyword>
<feature type="domain" description="Histidine kinase" evidence="15">
    <location>
        <begin position="718"/>
        <end position="933"/>
    </location>
</feature>
<feature type="domain" description="PAC" evidence="17">
    <location>
        <begin position="364"/>
        <end position="416"/>
    </location>
</feature>
<dbReference type="EMBL" id="JBHLTP010000013">
    <property type="protein sequence ID" value="MFC0525470.1"/>
    <property type="molecule type" value="Genomic_DNA"/>
</dbReference>
<dbReference type="PANTHER" id="PTHR43547:SF2">
    <property type="entry name" value="HYBRID SIGNAL TRANSDUCTION HISTIDINE KINASE C"/>
    <property type="match status" value="1"/>
</dbReference>
<evidence type="ECO:0000256" key="14">
    <source>
        <dbReference type="SAM" id="Phobius"/>
    </source>
</evidence>
<dbReference type="Pfam" id="PF02518">
    <property type="entry name" value="HATPase_c"/>
    <property type="match status" value="1"/>
</dbReference>
<evidence type="ECO:0000313" key="19">
    <source>
        <dbReference type="EMBL" id="MFC0525470.1"/>
    </source>
</evidence>
<feature type="transmembrane region" description="Helical" evidence="14">
    <location>
        <begin position="12"/>
        <end position="34"/>
    </location>
</feature>
<dbReference type="InterPro" id="IPR000014">
    <property type="entry name" value="PAS"/>
</dbReference>
<evidence type="ECO:0000256" key="6">
    <source>
        <dbReference type="ARBA" id="ARBA00022679"/>
    </source>
</evidence>
<evidence type="ECO:0000256" key="4">
    <source>
        <dbReference type="ARBA" id="ARBA00022475"/>
    </source>
</evidence>
<dbReference type="Gene3D" id="3.40.50.2300">
    <property type="match status" value="1"/>
</dbReference>
<evidence type="ECO:0000256" key="2">
    <source>
        <dbReference type="ARBA" id="ARBA00004651"/>
    </source>
</evidence>
<dbReference type="InterPro" id="IPR001610">
    <property type="entry name" value="PAC"/>
</dbReference>
<dbReference type="InterPro" id="IPR003594">
    <property type="entry name" value="HATPase_dom"/>
</dbReference>
<name>A0ABV6LSV1_9BACI</name>
<dbReference type="InterPro" id="IPR005467">
    <property type="entry name" value="His_kinase_dom"/>
</dbReference>
<dbReference type="PROSITE" id="PS50109">
    <property type="entry name" value="HIS_KIN"/>
    <property type="match status" value="1"/>
</dbReference>
<evidence type="ECO:0000256" key="3">
    <source>
        <dbReference type="ARBA" id="ARBA00012438"/>
    </source>
</evidence>
<dbReference type="PRINTS" id="PR00344">
    <property type="entry name" value="BCTRLSENSOR"/>
</dbReference>
<comment type="caution">
    <text evidence="19">The sequence shown here is derived from an EMBL/GenBank/DDBJ whole genome shotgun (WGS) entry which is preliminary data.</text>
</comment>
<reference evidence="19 20" key="1">
    <citation type="submission" date="2024-09" db="EMBL/GenBank/DDBJ databases">
        <authorList>
            <person name="Sun Q."/>
            <person name="Mori K."/>
        </authorList>
    </citation>
    <scope>NUCLEOTIDE SEQUENCE [LARGE SCALE GENOMIC DNA]</scope>
    <source>
        <strain evidence="19 20">NCAIM B.02529</strain>
    </source>
</reference>
<dbReference type="InterPro" id="IPR000700">
    <property type="entry name" value="PAS-assoc_C"/>
</dbReference>
<dbReference type="InterPro" id="IPR036890">
    <property type="entry name" value="HATPase_C_sf"/>
</dbReference>
<evidence type="ECO:0000259" key="18">
    <source>
        <dbReference type="PROSITE" id="PS50885"/>
    </source>
</evidence>
<dbReference type="Gene3D" id="3.30.565.10">
    <property type="entry name" value="Histidine kinase-like ATPase, C-terminal domain"/>
    <property type="match status" value="1"/>
</dbReference>
<evidence type="ECO:0000259" key="15">
    <source>
        <dbReference type="PROSITE" id="PS50109"/>
    </source>
</evidence>
<evidence type="ECO:0000256" key="9">
    <source>
        <dbReference type="ARBA" id="ARBA00022840"/>
    </source>
</evidence>
<sequence length="1084" mass="124275">MPNFFKQSIRRQFLFIMMFVFLLAFVGMMIILLVESQMKASYVEKREQVSKEVELLENLEEQYNQMVLRARGYLAFGNEGEWEKSVQAHDQLVTDILAYKNLSLTNEESEMITNLESYVNRYWDELLPQAVTHMENGEYEDIQALSFTSEGTDKVNSLFQTLHTLVEEKEQDLLRSHDDFMSTFDLLTVFMILFIAVLFTLLSLATKKLSRDIAMPLFELSATAERLAKEEQVSIPKFDRKDEIGTLAHSFENMANTIQEREADLQAHVEELQAQQDELTDQQERLESSYQEINTLNMAINEAAIVAISDNKGIFTFVNDKYCELSKYKKEELEGLPYTIILSGEHEDAFYDSLLTTLRSGRIWKGEIRNRAKDGSIYWTDTTIVPYLDENGEIEQFINIQFDITIIKHAEAELKDMLEESNRTKLMLEDYNEFNHVLSTTLEKEDMMEAVMYKLSSIFHYEKGILVDLNEYEYTCIGIGEEAARQYVQHIDTHVLVRLQDIKELYVTKREALEGERGYHDSPLYSYDVTAPIFNSDGNIMAVFSCTRVGMEFTEDELDELDGLLNQVALSLGKILLYDQTENDRQLNQTIIDNVNEGIQFVDKSGDLVQYNEKMCEFLHITSEEAFSSASFEQWKEVFLRRIGDHEALSAFFEETIFSSEATGSILQYEIEYPNKRIMEVYAERIVHNQHQLGTLLVHRDITSQYEVDQMKSELVSTVSHELRTPLASVLGYTELMLKRNLSEEKQKRYIDTIHKEAKRLTNLINDFLDLQRMESGRQSYTVEELNVIDLAKEVMEGFKIHNPTHYFEVQHRMERAVISGDREKLVQVFTNLIGNAVKFSPEGGSVIVSITTSEEEVVVHIADEGLGIPDSEMTKLFKKFHRIDNTDRRKIGGTGLGLAICKEIIEAHEGAITVHSEIGVGSVFTFRLPSAPGKRQQDGSSKHPLYSGFPLLMVVEDDESLASLLSEELNGAGFNVLSFSTAEAALDSLQQHEPDAFVIDLMLGKGMNGWELIEELKTREDTKDTPIFISTALDEEEKGEQWNVNHYLTKPYPPNKLATIILQTLITNDKKGQIMIADRDLKA</sequence>
<keyword evidence="4" id="KW-1003">Cell membrane</keyword>
<dbReference type="PROSITE" id="PS50885">
    <property type="entry name" value="HAMP"/>
    <property type="match status" value="1"/>
</dbReference>
<dbReference type="CDD" id="cd00130">
    <property type="entry name" value="PAS"/>
    <property type="match status" value="1"/>
</dbReference>
<evidence type="ECO:0000256" key="12">
    <source>
        <dbReference type="PROSITE-ProRule" id="PRU00169"/>
    </source>
</evidence>
<dbReference type="InterPro" id="IPR029016">
    <property type="entry name" value="GAF-like_dom_sf"/>
</dbReference>
<dbReference type="SMART" id="SM00086">
    <property type="entry name" value="PAC"/>
    <property type="match status" value="1"/>
</dbReference>
<dbReference type="CDD" id="cd06225">
    <property type="entry name" value="HAMP"/>
    <property type="match status" value="1"/>
</dbReference>
<dbReference type="InterPro" id="IPR003661">
    <property type="entry name" value="HisK_dim/P_dom"/>
</dbReference>
<dbReference type="GO" id="GO:0005524">
    <property type="term" value="F:ATP binding"/>
    <property type="evidence" value="ECO:0007669"/>
    <property type="project" value="UniProtKB-KW"/>
</dbReference>
<evidence type="ECO:0000256" key="8">
    <source>
        <dbReference type="ARBA" id="ARBA00022777"/>
    </source>
</evidence>
<dbReference type="Pfam" id="PF00672">
    <property type="entry name" value="HAMP"/>
    <property type="match status" value="1"/>
</dbReference>
<keyword evidence="10" id="KW-0902">Two-component regulatory system</keyword>
<feature type="coiled-coil region" evidence="13">
    <location>
        <begin position="255"/>
        <end position="292"/>
    </location>
</feature>
<accession>A0ABV6LSV1</accession>
<dbReference type="SMART" id="SM00448">
    <property type="entry name" value="REC"/>
    <property type="match status" value="1"/>
</dbReference>
<dbReference type="InterPro" id="IPR036097">
    <property type="entry name" value="HisK_dim/P_sf"/>
</dbReference>
<dbReference type="Pfam" id="PF13426">
    <property type="entry name" value="PAS_9"/>
    <property type="match status" value="1"/>
</dbReference>
<feature type="domain" description="HAMP" evidence="18">
    <location>
        <begin position="211"/>
        <end position="263"/>
    </location>
</feature>
<dbReference type="SUPFAM" id="SSF55874">
    <property type="entry name" value="ATPase domain of HSP90 chaperone/DNA topoisomerase II/histidine kinase"/>
    <property type="match status" value="1"/>
</dbReference>
<dbReference type="CDD" id="cd00082">
    <property type="entry name" value="HisKA"/>
    <property type="match status" value="1"/>
</dbReference>
<dbReference type="Pfam" id="PF00072">
    <property type="entry name" value="Response_reg"/>
    <property type="match status" value="1"/>
</dbReference>
<dbReference type="NCBIfam" id="TIGR00229">
    <property type="entry name" value="sensory_box"/>
    <property type="match status" value="1"/>
</dbReference>
<dbReference type="InterPro" id="IPR011006">
    <property type="entry name" value="CheY-like_superfamily"/>
</dbReference>
<proteinExistence type="predicted"/>
<dbReference type="Pfam" id="PF00512">
    <property type="entry name" value="HisKA"/>
    <property type="match status" value="1"/>
</dbReference>
<dbReference type="InterPro" id="IPR001789">
    <property type="entry name" value="Sig_transdc_resp-reg_receiver"/>
</dbReference>
<feature type="coiled-coil region" evidence="13">
    <location>
        <begin position="39"/>
        <end position="69"/>
    </location>
</feature>
<keyword evidence="20" id="KW-1185">Reference proteome</keyword>
<dbReference type="SUPFAM" id="SSF55785">
    <property type="entry name" value="PYP-like sensor domain (PAS domain)"/>
    <property type="match status" value="2"/>
</dbReference>
<feature type="modified residue" description="4-aspartylphosphate" evidence="12">
    <location>
        <position position="1001"/>
    </location>
</feature>
<dbReference type="InterPro" id="IPR004358">
    <property type="entry name" value="Sig_transdc_His_kin-like_C"/>
</dbReference>
<dbReference type="SUPFAM" id="SSF52172">
    <property type="entry name" value="CheY-like"/>
    <property type="match status" value="1"/>
</dbReference>
<protein>
    <recommendedName>
        <fullName evidence="3">histidine kinase</fullName>
        <ecNumber evidence="3">2.7.13.3</ecNumber>
    </recommendedName>
</protein>
<dbReference type="Gene3D" id="3.30.450.20">
    <property type="entry name" value="PAS domain"/>
    <property type="match status" value="2"/>
</dbReference>
<feature type="domain" description="Response regulatory" evidence="16">
    <location>
        <begin position="952"/>
        <end position="1066"/>
    </location>
</feature>
<evidence type="ECO:0000256" key="7">
    <source>
        <dbReference type="ARBA" id="ARBA00022741"/>
    </source>
</evidence>
<dbReference type="PROSITE" id="PS50110">
    <property type="entry name" value="RESPONSE_REGULATORY"/>
    <property type="match status" value="1"/>
</dbReference>
<evidence type="ECO:0000256" key="10">
    <source>
        <dbReference type="ARBA" id="ARBA00023012"/>
    </source>
</evidence>
<keyword evidence="14" id="KW-0812">Transmembrane</keyword>
<evidence type="ECO:0000259" key="17">
    <source>
        <dbReference type="PROSITE" id="PS50113"/>
    </source>
</evidence>
<dbReference type="SMART" id="SM00091">
    <property type="entry name" value="PAS"/>
    <property type="match status" value="2"/>
</dbReference>
<dbReference type="SMART" id="SM00304">
    <property type="entry name" value="HAMP"/>
    <property type="match status" value="1"/>
</dbReference>
<dbReference type="CDD" id="cd17574">
    <property type="entry name" value="REC_OmpR"/>
    <property type="match status" value="1"/>
</dbReference>
<keyword evidence="9 19" id="KW-0067">ATP-binding</keyword>
<keyword evidence="14" id="KW-1133">Transmembrane helix</keyword>
<evidence type="ECO:0000259" key="16">
    <source>
        <dbReference type="PROSITE" id="PS50110"/>
    </source>
</evidence>
<dbReference type="CDD" id="cd16922">
    <property type="entry name" value="HATPase_EvgS-ArcB-TorS-like"/>
    <property type="match status" value="1"/>
</dbReference>
<keyword evidence="8" id="KW-0418">Kinase</keyword>
<dbReference type="Gene3D" id="3.30.450.40">
    <property type="match status" value="1"/>
</dbReference>
<evidence type="ECO:0000256" key="11">
    <source>
        <dbReference type="ARBA" id="ARBA00023136"/>
    </source>
</evidence>
<keyword evidence="6" id="KW-0808">Transferase</keyword>
<dbReference type="InterPro" id="IPR003660">
    <property type="entry name" value="HAMP_dom"/>
</dbReference>
<dbReference type="SMART" id="SM00388">
    <property type="entry name" value="HisKA"/>
    <property type="match status" value="1"/>
</dbReference>
<dbReference type="Gene3D" id="1.10.287.130">
    <property type="match status" value="1"/>
</dbReference>
<keyword evidence="11 14" id="KW-0472">Membrane</keyword>
<dbReference type="Proteomes" id="UP001589836">
    <property type="component" value="Unassembled WGS sequence"/>
</dbReference>
<dbReference type="PANTHER" id="PTHR43547">
    <property type="entry name" value="TWO-COMPONENT HISTIDINE KINASE"/>
    <property type="match status" value="1"/>
</dbReference>
<dbReference type="SUPFAM" id="SSF158472">
    <property type="entry name" value="HAMP domain-like"/>
    <property type="match status" value="1"/>
</dbReference>
<dbReference type="SUPFAM" id="SSF47384">
    <property type="entry name" value="Homodimeric domain of signal transducing histidine kinase"/>
    <property type="match status" value="1"/>
</dbReference>
<gene>
    <name evidence="19" type="ORF">ACFFGV_17945</name>
</gene>
<keyword evidence="13" id="KW-0175">Coiled coil</keyword>
<feature type="transmembrane region" description="Helical" evidence="14">
    <location>
        <begin position="184"/>
        <end position="205"/>
    </location>
</feature>
<dbReference type="RefSeq" id="WP_377350783.1">
    <property type="nucleotide sequence ID" value="NZ_JBHLTP010000013.1"/>
</dbReference>
<keyword evidence="7" id="KW-0547">Nucleotide-binding</keyword>
<dbReference type="PROSITE" id="PS50113">
    <property type="entry name" value="PAC"/>
    <property type="match status" value="1"/>
</dbReference>
<evidence type="ECO:0000256" key="5">
    <source>
        <dbReference type="ARBA" id="ARBA00022553"/>
    </source>
</evidence>
<organism evidence="19 20">
    <name type="scientific">Pontibacillus salicampi</name>
    <dbReference type="NCBI Taxonomy" id="1449801"/>
    <lineage>
        <taxon>Bacteria</taxon>
        <taxon>Bacillati</taxon>
        <taxon>Bacillota</taxon>
        <taxon>Bacilli</taxon>
        <taxon>Bacillales</taxon>
        <taxon>Bacillaceae</taxon>
        <taxon>Pontibacillus</taxon>
    </lineage>
</organism>
<evidence type="ECO:0000313" key="20">
    <source>
        <dbReference type="Proteomes" id="UP001589836"/>
    </source>
</evidence>
<dbReference type="Gene3D" id="6.10.340.10">
    <property type="match status" value="1"/>
</dbReference>
<dbReference type="SMART" id="SM00387">
    <property type="entry name" value="HATPase_c"/>
    <property type="match status" value="1"/>
</dbReference>
<evidence type="ECO:0000256" key="1">
    <source>
        <dbReference type="ARBA" id="ARBA00000085"/>
    </source>
</evidence>
<evidence type="ECO:0000256" key="13">
    <source>
        <dbReference type="SAM" id="Coils"/>
    </source>
</evidence>
<comment type="subcellular location">
    <subcellularLocation>
        <location evidence="2">Cell membrane</location>
        <topology evidence="2">Multi-pass membrane protein</topology>
    </subcellularLocation>
</comment>
<comment type="catalytic activity">
    <reaction evidence="1">
        <text>ATP + protein L-histidine = ADP + protein N-phospho-L-histidine.</text>
        <dbReference type="EC" id="2.7.13.3"/>
    </reaction>
</comment>
<dbReference type="SUPFAM" id="SSF55781">
    <property type="entry name" value="GAF domain-like"/>
    <property type="match status" value="1"/>
</dbReference>
<dbReference type="EC" id="2.7.13.3" evidence="3"/>